<evidence type="ECO:0000313" key="1">
    <source>
        <dbReference type="EMBL" id="SMF48806.1"/>
    </source>
</evidence>
<name>A0A1Y6C9A8_9BACT</name>
<protein>
    <submittedName>
        <fullName evidence="1">Uncharacterized protein</fullName>
    </submittedName>
</protein>
<proteinExistence type="predicted"/>
<sequence length="66" mass="7344">MLGLDQGVDLRIPDLKPRQSQGPVINQTINVNEAERPEVAARKIKEETLNLFKNSGNYPLFDPVGV</sequence>
<dbReference type="Proteomes" id="UP000192907">
    <property type="component" value="Unassembled WGS sequence"/>
</dbReference>
<evidence type="ECO:0000313" key="2">
    <source>
        <dbReference type="Proteomes" id="UP000192907"/>
    </source>
</evidence>
<organism evidence="1 2">
    <name type="scientific">Pseudobacteriovorax antillogorgiicola</name>
    <dbReference type="NCBI Taxonomy" id="1513793"/>
    <lineage>
        <taxon>Bacteria</taxon>
        <taxon>Pseudomonadati</taxon>
        <taxon>Bdellovibrionota</taxon>
        <taxon>Oligoflexia</taxon>
        <taxon>Oligoflexales</taxon>
        <taxon>Pseudobacteriovoracaceae</taxon>
        <taxon>Pseudobacteriovorax</taxon>
    </lineage>
</organism>
<keyword evidence="2" id="KW-1185">Reference proteome</keyword>
<accession>A0A1Y6C9A8</accession>
<dbReference type="STRING" id="1513793.SAMN06296036_1152"/>
<dbReference type="EMBL" id="FWZT01000015">
    <property type="protein sequence ID" value="SMF48806.1"/>
    <property type="molecule type" value="Genomic_DNA"/>
</dbReference>
<dbReference type="AlphaFoldDB" id="A0A1Y6C9A8"/>
<reference evidence="2" key="1">
    <citation type="submission" date="2017-04" db="EMBL/GenBank/DDBJ databases">
        <authorList>
            <person name="Varghese N."/>
            <person name="Submissions S."/>
        </authorList>
    </citation>
    <scope>NUCLEOTIDE SEQUENCE [LARGE SCALE GENOMIC DNA]</scope>
    <source>
        <strain evidence="2">RKEM611</strain>
    </source>
</reference>
<dbReference type="RefSeq" id="WP_132319604.1">
    <property type="nucleotide sequence ID" value="NZ_FWZT01000015.1"/>
</dbReference>
<gene>
    <name evidence="1" type="ORF">SAMN06296036_1152</name>
</gene>